<feature type="transmembrane region" description="Helical" evidence="7">
    <location>
        <begin position="302"/>
        <end position="319"/>
    </location>
</feature>
<keyword evidence="3" id="KW-1003">Cell membrane</keyword>
<feature type="transmembrane region" description="Helical" evidence="7">
    <location>
        <begin position="197"/>
        <end position="218"/>
    </location>
</feature>
<feature type="domain" description="Major facilitator superfamily (MFS) profile" evidence="8">
    <location>
        <begin position="12"/>
        <end position="487"/>
    </location>
</feature>
<feature type="transmembrane region" description="Helical" evidence="7">
    <location>
        <begin position="102"/>
        <end position="127"/>
    </location>
</feature>
<evidence type="ECO:0000256" key="5">
    <source>
        <dbReference type="ARBA" id="ARBA00022989"/>
    </source>
</evidence>
<evidence type="ECO:0000256" key="7">
    <source>
        <dbReference type="SAM" id="Phobius"/>
    </source>
</evidence>
<evidence type="ECO:0000256" key="6">
    <source>
        <dbReference type="ARBA" id="ARBA00023136"/>
    </source>
</evidence>
<dbReference type="Pfam" id="PF07690">
    <property type="entry name" value="MFS_1"/>
    <property type="match status" value="1"/>
</dbReference>
<dbReference type="InterPro" id="IPR020846">
    <property type="entry name" value="MFS_dom"/>
</dbReference>
<feature type="transmembrane region" description="Helical" evidence="7">
    <location>
        <begin position="76"/>
        <end position="96"/>
    </location>
</feature>
<dbReference type="InterPro" id="IPR036259">
    <property type="entry name" value="MFS_trans_sf"/>
</dbReference>
<comment type="subcellular location">
    <subcellularLocation>
        <location evidence="1">Cell membrane</location>
        <topology evidence="1">Multi-pass membrane protein</topology>
    </subcellularLocation>
</comment>
<dbReference type="Gene3D" id="1.20.1250.20">
    <property type="entry name" value="MFS general substrate transporter like domains"/>
    <property type="match status" value="1"/>
</dbReference>
<feature type="transmembrane region" description="Helical" evidence="7">
    <location>
        <begin position="402"/>
        <end position="420"/>
    </location>
</feature>
<keyword evidence="10" id="KW-1185">Reference proteome</keyword>
<evidence type="ECO:0000256" key="4">
    <source>
        <dbReference type="ARBA" id="ARBA00022692"/>
    </source>
</evidence>
<evidence type="ECO:0000256" key="2">
    <source>
        <dbReference type="ARBA" id="ARBA00022448"/>
    </source>
</evidence>
<accession>A0A7L9WS02</accession>
<feature type="transmembrane region" description="Helical" evidence="7">
    <location>
        <begin position="224"/>
        <end position="246"/>
    </location>
</feature>
<feature type="transmembrane region" description="Helical" evidence="7">
    <location>
        <begin position="356"/>
        <end position="381"/>
    </location>
</feature>
<dbReference type="CDD" id="cd17502">
    <property type="entry name" value="MFS_Azr1_MDR_like"/>
    <property type="match status" value="1"/>
</dbReference>
<feature type="transmembrane region" description="Helical" evidence="7">
    <location>
        <begin position="267"/>
        <end position="290"/>
    </location>
</feature>
<keyword evidence="2" id="KW-0813">Transport</keyword>
<keyword evidence="5 7" id="KW-1133">Transmembrane helix</keyword>
<feature type="transmembrane region" description="Helical" evidence="7">
    <location>
        <begin position="164"/>
        <end position="185"/>
    </location>
</feature>
<name>A0A7L9WS02_9RHOB</name>
<evidence type="ECO:0000259" key="8">
    <source>
        <dbReference type="PROSITE" id="PS50850"/>
    </source>
</evidence>
<dbReference type="AlphaFoldDB" id="A0A7L9WS02"/>
<organism evidence="9 10">
    <name type="scientific">Pseudooceanicola spongiae</name>
    <dbReference type="NCBI Taxonomy" id="2613965"/>
    <lineage>
        <taxon>Bacteria</taxon>
        <taxon>Pseudomonadati</taxon>
        <taxon>Pseudomonadota</taxon>
        <taxon>Alphaproteobacteria</taxon>
        <taxon>Rhodobacterales</taxon>
        <taxon>Paracoccaceae</taxon>
        <taxon>Pseudooceanicola</taxon>
    </lineage>
</organism>
<reference evidence="9 10" key="1">
    <citation type="submission" date="2019-10" db="EMBL/GenBank/DDBJ databases">
        <title>Pseudopuniceibacterium sp. HQ09 islated from Antarctica.</title>
        <authorList>
            <person name="Liao L."/>
            <person name="Su S."/>
            <person name="Chen B."/>
            <person name="Yu Y."/>
        </authorList>
    </citation>
    <scope>NUCLEOTIDE SEQUENCE [LARGE SCALE GENOMIC DNA]</scope>
    <source>
        <strain evidence="9 10">HQ09</strain>
    </source>
</reference>
<dbReference type="SUPFAM" id="SSF103473">
    <property type="entry name" value="MFS general substrate transporter"/>
    <property type="match status" value="1"/>
</dbReference>
<dbReference type="GO" id="GO:0005886">
    <property type="term" value="C:plasma membrane"/>
    <property type="evidence" value="ECO:0007669"/>
    <property type="project" value="UniProtKB-SubCell"/>
</dbReference>
<dbReference type="PANTHER" id="PTHR23501:SF197">
    <property type="entry name" value="COMD"/>
    <property type="match status" value="1"/>
</dbReference>
<dbReference type="PRINTS" id="PR01036">
    <property type="entry name" value="TCRTETB"/>
</dbReference>
<dbReference type="PANTHER" id="PTHR23501">
    <property type="entry name" value="MAJOR FACILITATOR SUPERFAMILY"/>
    <property type="match status" value="1"/>
</dbReference>
<feature type="transmembrane region" description="Helical" evidence="7">
    <location>
        <begin position="44"/>
        <end position="64"/>
    </location>
</feature>
<dbReference type="InterPro" id="IPR011701">
    <property type="entry name" value="MFS"/>
</dbReference>
<feature type="transmembrane region" description="Helical" evidence="7">
    <location>
        <begin position="460"/>
        <end position="483"/>
    </location>
</feature>
<evidence type="ECO:0000256" key="1">
    <source>
        <dbReference type="ARBA" id="ARBA00004651"/>
    </source>
</evidence>
<proteinExistence type="predicted"/>
<dbReference type="FunFam" id="1.20.1720.10:FF:000004">
    <property type="entry name" value="EmrB/QacA family drug resistance transporter"/>
    <property type="match status" value="1"/>
</dbReference>
<dbReference type="Gene3D" id="1.20.1720.10">
    <property type="entry name" value="Multidrug resistance protein D"/>
    <property type="match status" value="1"/>
</dbReference>
<evidence type="ECO:0000313" key="9">
    <source>
        <dbReference type="EMBL" id="QOL83175.1"/>
    </source>
</evidence>
<evidence type="ECO:0000256" key="3">
    <source>
        <dbReference type="ARBA" id="ARBA00022475"/>
    </source>
</evidence>
<gene>
    <name evidence="9" type="ORF">F3W81_10305</name>
</gene>
<evidence type="ECO:0000313" key="10">
    <source>
        <dbReference type="Proteomes" id="UP000594118"/>
    </source>
</evidence>
<protein>
    <submittedName>
        <fullName evidence="9">MFS transporter</fullName>
    </submittedName>
</protein>
<keyword evidence="6 7" id="KW-0472">Membrane</keyword>
<feature type="transmembrane region" description="Helical" evidence="7">
    <location>
        <begin position="139"/>
        <end position="158"/>
    </location>
</feature>
<dbReference type="Proteomes" id="UP000594118">
    <property type="component" value="Chromosome"/>
</dbReference>
<keyword evidence="4 7" id="KW-0812">Transmembrane</keyword>
<feature type="transmembrane region" description="Helical" evidence="7">
    <location>
        <begin position="331"/>
        <end position="350"/>
    </location>
</feature>
<dbReference type="EMBL" id="CP045201">
    <property type="protein sequence ID" value="QOL83175.1"/>
    <property type="molecule type" value="Genomic_DNA"/>
</dbReference>
<dbReference type="KEGG" id="pshq:F3W81_10305"/>
<sequence length="499" mass="52416">MASPDSRTLRVVLMTVALTLFLASTGQSIVSTALPEIVSDLGGLSYITWVVTAYLLSSTIGAPIAGKLGDMYGRKIVLQCAIVIFLIGGAIAGLAWNMPVLILGRIIQGFGGGSLIVVSMAVVADVLPPRERARAQGTLSGVFGVSTVLGPLVGGFLVQSVGWHWIFFVNLPFGIAAFVVLTRTLEAQVHTVRHKMDYLGAVLLMCFLSALVLLANLAGTVLAWSAPSTLALMAVTVASLVGFLFNEGRASEPVMPPLLFRVRNYQVANSVNFLVGMAMFGTISFVPMFLQVVKGVDPARSGIYLIAMMAGLIGGSFSAGRFMTRTGRYRFLPPMATALLCVSLIALSRIGSETPLWQIAANLAFVGLGIGPNLSVGVVAIQTAIPREHLGVGTASANMFRLTGGAVGTSIFGAVFNHGMTLHVQPLMPQLERIQDLTTTIIAELEPVSRQLVIEGFSDAIAPMFLIGAVVAGLACLISLRLIELPLASASPAQPAPAE</sequence>
<dbReference type="GO" id="GO:0022857">
    <property type="term" value="F:transmembrane transporter activity"/>
    <property type="evidence" value="ECO:0007669"/>
    <property type="project" value="InterPro"/>
</dbReference>
<dbReference type="PROSITE" id="PS50850">
    <property type="entry name" value="MFS"/>
    <property type="match status" value="1"/>
</dbReference>